<comment type="cofactor">
    <cofactor evidence="7 10">
        <name>Mg(2+)</name>
        <dbReference type="ChEBI" id="CHEBI:18420"/>
    </cofactor>
    <text evidence="7 10">Binds 1 Mg(2+) ion per subunit.</text>
</comment>
<keyword evidence="4 7" id="KW-0808">Transferase</keyword>
<evidence type="ECO:0000256" key="6">
    <source>
        <dbReference type="ARBA" id="ARBA00022962"/>
    </source>
</evidence>
<evidence type="ECO:0000256" key="7">
    <source>
        <dbReference type="HAMAP-Rule" id="MF_01931"/>
    </source>
</evidence>
<evidence type="ECO:0000256" key="5">
    <source>
        <dbReference type="ARBA" id="ARBA00022755"/>
    </source>
</evidence>
<dbReference type="EC" id="2.4.2.14" evidence="7"/>
<evidence type="ECO:0000256" key="3">
    <source>
        <dbReference type="ARBA" id="ARBA00022676"/>
    </source>
</evidence>
<dbReference type="Pfam" id="PF13537">
    <property type="entry name" value="GATase_7"/>
    <property type="match status" value="1"/>
</dbReference>
<dbReference type="Gene3D" id="3.40.50.2020">
    <property type="match status" value="1"/>
</dbReference>
<evidence type="ECO:0000256" key="4">
    <source>
        <dbReference type="ARBA" id="ARBA00022679"/>
    </source>
</evidence>
<keyword evidence="6 7" id="KW-0315">Glutamine amidotransferase</keyword>
<dbReference type="PATRIC" id="fig|1029756.8.peg.2363"/>
<evidence type="ECO:0000313" key="12">
    <source>
        <dbReference type="EMBL" id="AHB48869.1"/>
    </source>
</evidence>
<feature type="domain" description="Glutamine amidotransferase type-2" evidence="11">
    <location>
        <begin position="31"/>
        <end position="250"/>
    </location>
</feature>
<dbReference type="PROSITE" id="PS51278">
    <property type="entry name" value="GATASE_TYPE_2"/>
    <property type="match status" value="1"/>
</dbReference>
<evidence type="ECO:0000256" key="1">
    <source>
        <dbReference type="ARBA" id="ARBA00005209"/>
    </source>
</evidence>
<dbReference type="STRING" id="1029756.W911_11370"/>
<dbReference type="Proteomes" id="UP000018542">
    <property type="component" value="Chromosome"/>
</dbReference>
<feature type="binding site" evidence="7 10">
    <location>
        <position position="376"/>
    </location>
    <ligand>
        <name>Mg(2+)</name>
        <dbReference type="ChEBI" id="CHEBI:18420"/>
    </ligand>
</feature>
<feature type="active site" description="Nucleophile" evidence="7 9">
    <location>
        <position position="31"/>
    </location>
</feature>
<protein>
    <recommendedName>
        <fullName evidence="7">Amidophosphoribosyltransferase</fullName>
        <shortName evidence="7">ATase</shortName>
        <ecNumber evidence="7">2.4.2.14</ecNumber>
    </recommendedName>
    <alternativeName>
        <fullName evidence="7">Glutamine phosphoribosylpyrophosphate amidotransferase</fullName>
        <shortName evidence="7">GPATase</shortName>
    </alternativeName>
</protein>
<dbReference type="SUPFAM" id="SSF53271">
    <property type="entry name" value="PRTase-like"/>
    <property type="match status" value="1"/>
</dbReference>
<dbReference type="PANTHER" id="PTHR11907">
    <property type="entry name" value="AMIDOPHOSPHORIBOSYLTRANSFERASE"/>
    <property type="match status" value="1"/>
</dbReference>
<name>V5SFZ5_9HYPH</name>
<dbReference type="PIRSF" id="PIRSF000485">
    <property type="entry name" value="Amd_phspho_trans"/>
    <property type="match status" value="1"/>
</dbReference>
<dbReference type="SUPFAM" id="SSF56235">
    <property type="entry name" value="N-terminal nucleophile aminohydrolases (Ntn hydrolases)"/>
    <property type="match status" value="1"/>
</dbReference>
<dbReference type="UniPathway" id="UPA00074">
    <property type="reaction ID" value="UER00124"/>
</dbReference>
<organism evidence="12 13">
    <name type="scientific">Hyphomicrobium nitrativorans NL23</name>
    <dbReference type="NCBI Taxonomy" id="1029756"/>
    <lineage>
        <taxon>Bacteria</taxon>
        <taxon>Pseudomonadati</taxon>
        <taxon>Pseudomonadota</taxon>
        <taxon>Alphaproteobacteria</taxon>
        <taxon>Hyphomicrobiales</taxon>
        <taxon>Hyphomicrobiaceae</taxon>
        <taxon>Hyphomicrobium</taxon>
    </lineage>
</organism>
<feature type="binding site" evidence="7 10">
    <location>
        <position position="375"/>
    </location>
    <ligand>
        <name>Mg(2+)</name>
        <dbReference type="ChEBI" id="CHEBI:18420"/>
    </ligand>
</feature>
<evidence type="ECO:0000259" key="11">
    <source>
        <dbReference type="PROSITE" id="PS51278"/>
    </source>
</evidence>
<dbReference type="InterPro" id="IPR029057">
    <property type="entry name" value="PRTase-like"/>
</dbReference>
<dbReference type="InterPro" id="IPR035584">
    <property type="entry name" value="PurF_N"/>
</dbReference>
<dbReference type="Pfam" id="PF00156">
    <property type="entry name" value="Pribosyltran"/>
    <property type="match status" value="1"/>
</dbReference>
<evidence type="ECO:0000256" key="2">
    <source>
        <dbReference type="ARBA" id="ARBA00010138"/>
    </source>
</evidence>
<dbReference type="HOGENOM" id="CLU_022389_3_3_5"/>
<accession>V5SFZ5</accession>
<dbReference type="GO" id="GO:0000287">
    <property type="term" value="F:magnesium ion binding"/>
    <property type="evidence" value="ECO:0007669"/>
    <property type="project" value="UniProtKB-UniRule"/>
</dbReference>
<proteinExistence type="inferred from homology"/>
<evidence type="ECO:0000256" key="10">
    <source>
        <dbReference type="PIRSR" id="PIRSR000485-2"/>
    </source>
</evidence>
<dbReference type="GO" id="GO:0009113">
    <property type="term" value="P:purine nucleobase biosynthetic process"/>
    <property type="evidence" value="ECO:0007669"/>
    <property type="project" value="UniProtKB-UniRule"/>
</dbReference>
<dbReference type="Gene3D" id="3.60.20.10">
    <property type="entry name" value="Glutamine Phosphoribosylpyrophosphate, subunit 1, domain 1"/>
    <property type="match status" value="1"/>
</dbReference>
<comment type="similarity">
    <text evidence="2 7 8">In the C-terminal section; belongs to the purine/pyrimidine phosphoribosyltransferase family.</text>
</comment>
<evidence type="ECO:0000256" key="8">
    <source>
        <dbReference type="PIRNR" id="PIRNR000485"/>
    </source>
</evidence>
<keyword evidence="13" id="KW-1185">Reference proteome</keyword>
<dbReference type="InterPro" id="IPR017932">
    <property type="entry name" value="GATase_2_dom"/>
</dbReference>
<keyword evidence="7 10" id="KW-0479">Metal-binding</keyword>
<comment type="catalytic activity">
    <reaction evidence="7 8">
        <text>5-phospho-beta-D-ribosylamine + L-glutamate + diphosphate = 5-phospho-alpha-D-ribose 1-diphosphate + L-glutamine + H2O</text>
        <dbReference type="Rhea" id="RHEA:14905"/>
        <dbReference type="ChEBI" id="CHEBI:15377"/>
        <dbReference type="ChEBI" id="CHEBI:29985"/>
        <dbReference type="ChEBI" id="CHEBI:33019"/>
        <dbReference type="ChEBI" id="CHEBI:58017"/>
        <dbReference type="ChEBI" id="CHEBI:58359"/>
        <dbReference type="ChEBI" id="CHEBI:58681"/>
        <dbReference type="EC" id="2.4.2.14"/>
    </reaction>
</comment>
<dbReference type="EMBL" id="CP006912">
    <property type="protein sequence ID" value="AHB48869.1"/>
    <property type="molecule type" value="Genomic_DNA"/>
</dbReference>
<dbReference type="CDD" id="cd06223">
    <property type="entry name" value="PRTases_typeI"/>
    <property type="match status" value="1"/>
</dbReference>
<dbReference type="HAMAP" id="MF_01931">
    <property type="entry name" value="PurF"/>
    <property type="match status" value="1"/>
</dbReference>
<dbReference type="AlphaFoldDB" id="V5SFZ5"/>
<dbReference type="InterPro" id="IPR029055">
    <property type="entry name" value="Ntn_hydrolases_N"/>
</dbReference>
<evidence type="ECO:0000256" key="9">
    <source>
        <dbReference type="PIRSR" id="PIRSR000485-1"/>
    </source>
</evidence>
<feature type="binding site" evidence="7 10">
    <location>
        <position position="313"/>
    </location>
    <ligand>
        <name>Mg(2+)</name>
        <dbReference type="ChEBI" id="CHEBI:18420"/>
    </ligand>
</feature>
<dbReference type="CDD" id="cd00715">
    <property type="entry name" value="GPATase_N"/>
    <property type="match status" value="1"/>
</dbReference>
<keyword evidence="5 7" id="KW-0658">Purine biosynthesis</keyword>
<keyword evidence="7 10" id="KW-0460">Magnesium</keyword>
<dbReference type="MEROPS" id="C44.001"/>
<dbReference type="KEGG" id="hni:W911_11370"/>
<dbReference type="GO" id="GO:0004044">
    <property type="term" value="F:amidophosphoribosyltransferase activity"/>
    <property type="evidence" value="ECO:0007669"/>
    <property type="project" value="UniProtKB-UniRule"/>
</dbReference>
<dbReference type="NCBIfam" id="TIGR01134">
    <property type="entry name" value="purF"/>
    <property type="match status" value="1"/>
</dbReference>
<dbReference type="GO" id="GO:0006189">
    <property type="term" value="P:'de novo' IMP biosynthetic process"/>
    <property type="evidence" value="ECO:0007669"/>
    <property type="project" value="UniProtKB-UniRule"/>
</dbReference>
<sequence>MTHDRAKSGECEPFPDFGLSRMGDDRLREECGVFGVFGHPDAAAITALGLHALQHRGQEAAGIVSYDGKQFHAERHLGLVGDNFNKANVIHRLQGSMAVGHNRYSTTGEPALKNVQPLYADIDTGGIAVAHNGNLTNALTLRRELIGSGAIFPSTSDTEVILHLLSRSKRRGMVERFVEATRQIEGAWSLVSLTNDMLIGARDPVGIRPLVIGKLGEAWVLASETCALDIVGAEYVREVENGEVVVITSAGLESHRPYPPRPARPCIFEYIYFARPDSIIGGRSVYDVRQHMGVELAREAPADVDVIVPIPDSGVPAAIGYARESGLPFELGIIRNHYVGRTFIEPEQQIRALGVKLKHSANAGVIRGKRIVLIDDSVVRGTTSKKIVQLMYEAGAREVHMRISSPPITHSDYYGIDTPSKASLLAANYDIEGMRAFMGADSLAFLSVDGIYRAVGYEGRDAHAPQFTDHCFTGEYPTDLTDQNGQASARQLSLLAEVG</sequence>
<evidence type="ECO:0000313" key="13">
    <source>
        <dbReference type="Proteomes" id="UP000018542"/>
    </source>
</evidence>
<dbReference type="OrthoDB" id="9801213at2"/>
<comment type="caution">
    <text evidence="7">Lacks conserved residue(s) required for the propagation of feature annotation.</text>
</comment>
<gene>
    <name evidence="7" type="primary">purF</name>
    <name evidence="12" type="ORF">W911_11370</name>
</gene>
<reference evidence="12 13" key="1">
    <citation type="journal article" date="2014" name="Genome Announc.">
        <title>Complete Genome Sequence of Hyphomicrobium nitrativorans Strain NL23, a Denitrifying Bacterium Isolated from Biofilm of a Methanol-Fed Denitrification System Treating Seawater at the Montreal Biodome.</title>
        <authorList>
            <person name="Martineau C."/>
            <person name="Villeneuve C."/>
            <person name="Mauffrey F."/>
            <person name="Villemur R."/>
        </authorList>
    </citation>
    <scope>NUCLEOTIDE SEQUENCE [LARGE SCALE GENOMIC DNA]</scope>
    <source>
        <strain evidence="12">NL23</strain>
    </source>
</reference>
<comment type="pathway">
    <text evidence="1 7 8">Purine metabolism; IMP biosynthesis via de novo pathway; N(1)-(5-phospho-D-ribosyl)glycinamide from 5-phospho-alpha-D-ribose 1-diphosphate: step 1/2.</text>
</comment>
<dbReference type="InterPro" id="IPR000836">
    <property type="entry name" value="PRTase_dom"/>
</dbReference>
<dbReference type="InterPro" id="IPR005854">
    <property type="entry name" value="PurF"/>
</dbReference>
<comment type="function">
    <text evidence="7">Catalyzes the formation of phosphoribosylamine from phosphoribosylpyrophosphate (PRPP) and glutamine.</text>
</comment>
<keyword evidence="3 7" id="KW-0328">Glycosyltransferase</keyword>
<dbReference type="RefSeq" id="WP_023787621.1">
    <property type="nucleotide sequence ID" value="NC_022997.1"/>
</dbReference>